<dbReference type="Pfam" id="PF03080">
    <property type="entry name" value="Neprosin"/>
    <property type="match status" value="1"/>
</dbReference>
<dbReference type="PANTHER" id="PTHR31589:SF181">
    <property type="entry name" value="NEPROSIN DOMAIN-CONTAINING PROTEIN"/>
    <property type="match status" value="1"/>
</dbReference>
<name>A0A0Q3E8V3_BRADI</name>
<organism evidence="2">
    <name type="scientific">Brachypodium distachyon</name>
    <name type="common">Purple false brome</name>
    <name type="synonym">Trachynia distachya</name>
    <dbReference type="NCBI Taxonomy" id="15368"/>
    <lineage>
        <taxon>Eukaryota</taxon>
        <taxon>Viridiplantae</taxon>
        <taxon>Streptophyta</taxon>
        <taxon>Embryophyta</taxon>
        <taxon>Tracheophyta</taxon>
        <taxon>Spermatophyta</taxon>
        <taxon>Magnoliopsida</taxon>
        <taxon>Liliopsida</taxon>
        <taxon>Poales</taxon>
        <taxon>Poaceae</taxon>
        <taxon>BOP clade</taxon>
        <taxon>Pooideae</taxon>
        <taxon>Stipodae</taxon>
        <taxon>Brachypodieae</taxon>
        <taxon>Brachypodium</taxon>
    </lineage>
</organism>
<protein>
    <recommendedName>
        <fullName evidence="1">Neprosin PEP catalytic domain-containing protein</fullName>
    </recommendedName>
</protein>
<dbReference type="EnsemblPlants" id="KQJ82780">
    <property type="protein sequence ID" value="KQJ82780"/>
    <property type="gene ID" value="BRADI_5g10940v3"/>
</dbReference>
<feature type="domain" description="Neprosin PEP catalytic" evidence="1">
    <location>
        <begin position="1"/>
        <end position="163"/>
    </location>
</feature>
<dbReference type="STRING" id="15368.A0A0Q3E8V3"/>
<dbReference type="OrthoDB" id="581180at2759"/>
<dbReference type="PROSITE" id="PS52045">
    <property type="entry name" value="NEPROSIN_PEP_CD"/>
    <property type="match status" value="1"/>
</dbReference>
<dbReference type="InterPro" id="IPR053168">
    <property type="entry name" value="Glutamic_endopeptidase"/>
</dbReference>
<evidence type="ECO:0000313" key="4">
    <source>
        <dbReference type="Proteomes" id="UP000008810"/>
    </source>
</evidence>
<proteinExistence type="predicted"/>
<reference evidence="2 3" key="1">
    <citation type="journal article" date="2010" name="Nature">
        <title>Genome sequencing and analysis of the model grass Brachypodium distachyon.</title>
        <authorList>
            <consortium name="International Brachypodium Initiative"/>
        </authorList>
    </citation>
    <scope>NUCLEOTIDE SEQUENCE [LARGE SCALE GENOMIC DNA]</scope>
    <source>
        <strain evidence="2 3">Bd21</strain>
    </source>
</reference>
<dbReference type="PANTHER" id="PTHR31589">
    <property type="entry name" value="PROTEIN, PUTATIVE (DUF239)-RELATED-RELATED"/>
    <property type="match status" value="1"/>
</dbReference>
<accession>A0A0Q3E8V3</accession>
<keyword evidence="4" id="KW-1185">Reference proteome</keyword>
<reference evidence="2" key="2">
    <citation type="submission" date="2017-06" db="EMBL/GenBank/DDBJ databases">
        <title>WGS assembly of Brachypodium distachyon.</title>
        <authorList>
            <consortium name="The International Brachypodium Initiative"/>
            <person name="Lucas S."/>
            <person name="Harmon-Smith M."/>
            <person name="Lail K."/>
            <person name="Tice H."/>
            <person name="Grimwood J."/>
            <person name="Bruce D."/>
            <person name="Barry K."/>
            <person name="Shu S."/>
            <person name="Lindquist E."/>
            <person name="Wang M."/>
            <person name="Pitluck S."/>
            <person name="Vogel J.P."/>
            <person name="Garvin D.F."/>
            <person name="Mockler T.C."/>
            <person name="Schmutz J."/>
            <person name="Rokhsar D."/>
            <person name="Bevan M.W."/>
        </authorList>
    </citation>
    <scope>NUCLEOTIDE SEQUENCE</scope>
    <source>
        <strain evidence="2">Bd21</strain>
    </source>
</reference>
<gene>
    <name evidence="2" type="ORF">BRADI_5g10940v3</name>
</gene>
<reference evidence="3" key="3">
    <citation type="submission" date="2018-08" db="UniProtKB">
        <authorList>
            <consortium name="EnsemblPlants"/>
        </authorList>
    </citation>
    <scope>IDENTIFICATION</scope>
    <source>
        <strain evidence="3">cv. Bd21</strain>
    </source>
</reference>
<dbReference type="AlphaFoldDB" id="A0A0Q3E8V3"/>
<dbReference type="Proteomes" id="UP000008810">
    <property type="component" value="Chromosome 5"/>
</dbReference>
<dbReference type="EMBL" id="CM000884">
    <property type="protein sequence ID" value="KQJ82780.1"/>
    <property type="molecule type" value="Genomic_DNA"/>
</dbReference>
<dbReference type="Gramene" id="KQJ82780">
    <property type="protein sequence ID" value="KQJ82780"/>
    <property type="gene ID" value="BRADI_5g10940v3"/>
</dbReference>
<evidence type="ECO:0000259" key="1">
    <source>
        <dbReference type="PROSITE" id="PS52045"/>
    </source>
</evidence>
<dbReference type="InterPro" id="IPR004314">
    <property type="entry name" value="Neprosin"/>
</dbReference>
<evidence type="ECO:0000313" key="3">
    <source>
        <dbReference type="EnsemblPlants" id="KQJ82780"/>
    </source>
</evidence>
<dbReference type="InParanoid" id="A0A0Q3E8V3"/>
<evidence type="ECO:0000313" key="2">
    <source>
        <dbReference type="EMBL" id="KQJ82780.1"/>
    </source>
</evidence>
<sequence length="164" mass="18107">MQCKGFVPARGAALVPGQAIAPQSTYGELDHYARLSINKDPKTGAWILYRHDLHAPSFLGHFPSELCPGEAAQIQALTGFVNYRKNARGPPMGSGQFPDNEDPKKSAYFKQVKAYDSKGHAWNPITTVMLPLADKPDCYRPSDFLLDFKKGYMFYYGGPSDCVG</sequence>